<keyword evidence="6 8" id="KW-0234">DNA repair</keyword>
<evidence type="ECO:0000259" key="9">
    <source>
        <dbReference type="Pfam" id="PF11967"/>
    </source>
</evidence>
<evidence type="ECO:0000256" key="7">
    <source>
        <dbReference type="ARBA" id="ARBA00033409"/>
    </source>
</evidence>
<organism evidence="10 11">
    <name type="scientific">Thiosulfatimonas sediminis</name>
    <dbReference type="NCBI Taxonomy" id="2675054"/>
    <lineage>
        <taxon>Bacteria</taxon>
        <taxon>Pseudomonadati</taxon>
        <taxon>Pseudomonadota</taxon>
        <taxon>Gammaproteobacteria</taxon>
        <taxon>Thiotrichales</taxon>
        <taxon>Piscirickettsiaceae</taxon>
        <taxon>Thiosulfatimonas</taxon>
    </lineage>
</organism>
<comment type="similarity">
    <text evidence="2 8">Belongs to the RecO family.</text>
</comment>
<dbReference type="InterPro" id="IPR012340">
    <property type="entry name" value="NA-bd_OB-fold"/>
</dbReference>
<evidence type="ECO:0000256" key="5">
    <source>
        <dbReference type="ARBA" id="ARBA00023172"/>
    </source>
</evidence>
<protein>
    <recommendedName>
        <fullName evidence="3 8">DNA repair protein RecO</fullName>
    </recommendedName>
    <alternativeName>
        <fullName evidence="7 8">Recombination protein O</fullName>
    </alternativeName>
</protein>
<dbReference type="Gene3D" id="1.20.1440.120">
    <property type="entry name" value="Recombination protein O, C-terminal domain"/>
    <property type="match status" value="1"/>
</dbReference>
<evidence type="ECO:0000313" key="11">
    <source>
        <dbReference type="Proteomes" id="UP000501726"/>
    </source>
</evidence>
<dbReference type="InterPro" id="IPR003717">
    <property type="entry name" value="RecO"/>
</dbReference>
<dbReference type="GO" id="GO:0006310">
    <property type="term" value="P:DNA recombination"/>
    <property type="evidence" value="ECO:0007669"/>
    <property type="project" value="UniProtKB-UniRule"/>
</dbReference>
<feature type="domain" description="DNA replication/recombination mediator RecO N-terminal" evidence="9">
    <location>
        <begin position="1"/>
        <end position="80"/>
    </location>
</feature>
<dbReference type="GO" id="GO:0043590">
    <property type="term" value="C:bacterial nucleoid"/>
    <property type="evidence" value="ECO:0007669"/>
    <property type="project" value="TreeGrafter"/>
</dbReference>
<dbReference type="PANTHER" id="PTHR33991">
    <property type="entry name" value="DNA REPAIR PROTEIN RECO"/>
    <property type="match status" value="1"/>
</dbReference>
<dbReference type="RefSeq" id="WP_173272457.1">
    <property type="nucleotide sequence ID" value="NZ_AP021889.1"/>
</dbReference>
<dbReference type="SUPFAM" id="SSF50249">
    <property type="entry name" value="Nucleic acid-binding proteins"/>
    <property type="match status" value="1"/>
</dbReference>
<sequence length="262" mass="29517">MEHQADAFVLHSRPYKETGALVTFFCAQRGKFNAIISGVRGSKKAHLKAALLQPFQELQLSWKEKAHSDLVSLRSLDAVSIRLPLDGQAAVCGLYANELLYRLLYPNVSFEHLYQDYGSLLLHLTQLQLQDEQQQARQQSQALRWFELQLLSTLGHGFQFDYDLAGQEILAEQDYLFYPQHGFEILHLEQPIPSYALRISGSCILQLQDLLVQPLPQVTLCSQCLKPLRLLLSSALQPILGNKPIAARALLQKSIVPAQDSV</sequence>
<keyword evidence="11" id="KW-1185">Reference proteome</keyword>
<evidence type="ECO:0000256" key="3">
    <source>
        <dbReference type="ARBA" id="ARBA00021310"/>
    </source>
</evidence>
<dbReference type="AlphaFoldDB" id="A0A6F8PVR0"/>
<evidence type="ECO:0000256" key="1">
    <source>
        <dbReference type="ARBA" id="ARBA00003065"/>
    </source>
</evidence>
<evidence type="ECO:0000256" key="8">
    <source>
        <dbReference type="HAMAP-Rule" id="MF_00201"/>
    </source>
</evidence>
<dbReference type="HAMAP" id="MF_00201">
    <property type="entry name" value="RecO"/>
    <property type="match status" value="1"/>
</dbReference>
<dbReference type="KEGG" id="tse:THMIRHAS_15000"/>
<comment type="function">
    <text evidence="1 8">Involved in DNA repair and RecF pathway recombination.</text>
</comment>
<dbReference type="EMBL" id="AP021889">
    <property type="protein sequence ID" value="BBP46127.1"/>
    <property type="molecule type" value="Genomic_DNA"/>
</dbReference>
<keyword evidence="4 8" id="KW-0227">DNA damage</keyword>
<dbReference type="PANTHER" id="PTHR33991:SF1">
    <property type="entry name" value="DNA REPAIR PROTEIN RECO"/>
    <property type="match status" value="1"/>
</dbReference>
<proteinExistence type="inferred from homology"/>
<name>A0A6F8PVR0_9GAMM</name>
<reference evidence="11" key="1">
    <citation type="submission" date="2019-11" db="EMBL/GenBank/DDBJ databases">
        <title>Isolation and characterization of two novel species in the genus Thiomicrorhabdus.</title>
        <authorList>
            <person name="Mochizuki J."/>
            <person name="Kojima H."/>
            <person name="Fukui M."/>
        </authorList>
    </citation>
    <scope>NUCLEOTIDE SEQUENCE [LARGE SCALE GENOMIC DNA]</scope>
    <source>
        <strain evidence="11">aks77</strain>
    </source>
</reference>
<dbReference type="Gene3D" id="2.40.50.140">
    <property type="entry name" value="Nucleic acid-binding proteins"/>
    <property type="match status" value="1"/>
</dbReference>
<dbReference type="NCBIfam" id="TIGR00613">
    <property type="entry name" value="reco"/>
    <property type="match status" value="1"/>
</dbReference>
<evidence type="ECO:0000256" key="2">
    <source>
        <dbReference type="ARBA" id="ARBA00007452"/>
    </source>
</evidence>
<dbReference type="InterPro" id="IPR022572">
    <property type="entry name" value="DNA_rep/recomb_RecO_N"/>
</dbReference>
<dbReference type="GO" id="GO:0006302">
    <property type="term" value="P:double-strand break repair"/>
    <property type="evidence" value="ECO:0007669"/>
    <property type="project" value="TreeGrafter"/>
</dbReference>
<dbReference type="Pfam" id="PF02565">
    <property type="entry name" value="RecO_C"/>
    <property type="match status" value="1"/>
</dbReference>
<accession>A0A6F8PVR0</accession>
<evidence type="ECO:0000256" key="6">
    <source>
        <dbReference type="ARBA" id="ARBA00023204"/>
    </source>
</evidence>
<dbReference type="InterPro" id="IPR042242">
    <property type="entry name" value="RecO_C"/>
</dbReference>
<keyword evidence="5 8" id="KW-0233">DNA recombination</keyword>
<evidence type="ECO:0000313" key="10">
    <source>
        <dbReference type="EMBL" id="BBP46127.1"/>
    </source>
</evidence>
<dbReference type="Pfam" id="PF11967">
    <property type="entry name" value="RecO_N"/>
    <property type="match status" value="1"/>
</dbReference>
<dbReference type="Proteomes" id="UP000501726">
    <property type="component" value="Chromosome"/>
</dbReference>
<gene>
    <name evidence="8 10" type="primary">recO</name>
    <name evidence="10" type="ORF">THMIRHAS_15000</name>
</gene>
<evidence type="ECO:0000256" key="4">
    <source>
        <dbReference type="ARBA" id="ARBA00022763"/>
    </source>
</evidence>